<evidence type="ECO:0000313" key="2">
    <source>
        <dbReference type="EMBL" id="RKL64851.1"/>
    </source>
</evidence>
<sequence length="364" mass="40332">MTTYPAIFSTHNIGSIELPNRMVISPMTRTSAEPNGFANEKMAQYYARFVKGGFPLIITEGTYPDLTHSQAYENQPGIATDEQAEAWRPVVEAVHKAGGKIFLQLQHAGALVQYNRYTAHSIAPSAVKPKGEKLVSHGGSGEYAIPQEISTKKIQEVVEHFADAALRAKNVGFDGIEVHGANGYLLDQFHTDYTNQRSDEYGGTSENRVRLSVLVLKAIRKKVGKDFVVGIRVSQGKVNDFYHKWSEKEKEAQIIFGNLASAKPDYIHTTEFHADQPAFDEKGATLSYLAKKYSNLPVIANGQLGEPNKTNRLVENEEADFVALGTSALANYDWPNKVKENKSIQAFDPTLFNPIAVIRDEELT</sequence>
<dbReference type="PANTHER" id="PTHR22893:SF123">
    <property type="entry name" value="NADH:FLAVIN OXIDOREDUCTASE_NADH OXIDASE N-TERMINAL DOMAIN-CONTAINING PROTEIN"/>
    <property type="match status" value="1"/>
</dbReference>
<dbReference type="InterPro" id="IPR013785">
    <property type="entry name" value="Aldolase_TIM"/>
</dbReference>
<dbReference type="CDD" id="cd02803">
    <property type="entry name" value="OYE_like_FMN_family"/>
    <property type="match status" value="1"/>
</dbReference>
<evidence type="ECO:0000259" key="1">
    <source>
        <dbReference type="Pfam" id="PF00724"/>
    </source>
</evidence>
<dbReference type="AlphaFoldDB" id="A0A3A9K3J9"/>
<dbReference type="OrthoDB" id="9772736at2"/>
<name>A0A3A9K3J9_9BACI</name>
<dbReference type="Gene3D" id="3.20.20.70">
    <property type="entry name" value="Aldolase class I"/>
    <property type="match status" value="1"/>
</dbReference>
<reference evidence="2 3" key="1">
    <citation type="submission" date="2017-10" db="EMBL/GenBank/DDBJ databases">
        <title>Bacillus sp. nov., a halophilic bacterium isolated from a Keqin Lake.</title>
        <authorList>
            <person name="Wang H."/>
        </authorList>
    </citation>
    <scope>NUCLEOTIDE SEQUENCE [LARGE SCALE GENOMIC DNA]</scope>
    <source>
        <strain evidence="2 3">KCTC 13187</strain>
    </source>
</reference>
<feature type="domain" description="NADH:flavin oxidoreductase/NADH oxidase N-terminal" evidence="1">
    <location>
        <begin position="7"/>
        <end position="342"/>
    </location>
</feature>
<dbReference type="InterPro" id="IPR001155">
    <property type="entry name" value="OxRdtase_FMN_N"/>
</dbReference>
<dbReference type="PANTHER" id="PTHR22893">
    <property type="entry name" value="NADH OXIDOREDUCTASE-RELATED"/>
    <property type="match status" value="1"/>
</dbReference>
<dbReference type="Proteomes" id="UP000281498">
    <property type="component" value="Unassembled WGS sequence"/>
</dbReference>
<accession>A0A3A9K3J9</accession>
<dbReference type="SUPFAM" id="SSF51395">
    <property type="entry name" value="FMN-linked oxidoreductases"/>
    <property type="match status" value="1"/>
</dbReference>
<proteinExistence type="predicted"/>
<comment type="caution">
    <text evidence="2">The sequence shown here is derived from an EMBL/GenBank/DDBJ whole genome shotgun (WGS) entry which is preliminary data.</text>
</comment>
<dbReference type="EMBL" id="PDOE01000032">
    <property type="protein sequence ID" value="RKL64851.1"/>
    <property type="molecule type" value="Genomic_DNA"/>
</dbReference>
<dbReference type="InterPro" id="IPR045247">
    <property type="entry name" value="Oye-like"/>
</dbReference>
<evidence type="ECO:0000313" key="3">
    <source>
        <dbReference type="Proteomes" id="UP000281498"/>
    </source>
</evidence>
<organism evidence="2 3">
    <name type="scientific">Salipaludibacillus neizhouensis</name>
    <dbReference type="NCBI Taxonomy" id="885475"/>
    <lineage>
        <taxon>Bacteria</taxon>
        <taxon>Bacillati</taxon>
        <taxon>Bacillota</taxon>
        <taxon>Bacilli</taxon>
        <taxon>Bacillales</taxon>
        <taxon>Bacillaceae</taxon>
    </lineage>
</organism>
<dbReference type="GO" id="GO:0016491">
    <property type="term" value="F:oxidoreductase activity"/>
    <property type="evidence" value="ECO:0007669"/>
    <property type="project" value="InterPro"/>
</dbReference>
<dbReference type="Pfam" id="PF00724">
    <property type="entry name" value="Oxidored_FMN"/>
    <property type="match status" value="1"/>
</dbReference>
<dbReference type="GO" id="GO:0010181">
    <property type="term" value="F:FMN binding"/>
    <property type="evidence" value="ECO:0007669"/>
    <property type="project" value="InterPro"/>
</dbReference>
<protein>
    <submittedName>
        <fullName evidence="2">NADH:flavin oxidoreductase</fullName>
    </submittedName>
</protein>
<keyword evidence="3" id="KW-1185">Reference proteome</keyword>
<gene>
    <name evidence="2" type="ORF">CR203_23975</name>
</gene>